<proteinExistence type="predicted"/>
<reference evidence="2" key="1">
    <citation type="journal article" date="2019" name="Int. J. Syst. Evol. Microbiol.">
        <title>The Global Catalogue of Microorganisms (GCM) 10K type strain sequencing project: providing services to taxonomists for standard genome sequencing and annotation.</title>
        <authorList>
            <consortium name="The Broad Institute Genomics Platform"/>
            <consortium name="The Broad Institute Genome Sequencing Center for Infectious Disease"/>
            <person name="Wu L."/>
            <person name="Ma J."/>
        </authorList>
    </citation>
    <scope>NUCLEOTIDE SEQUENCE [LARGE SCALE GENOMIC DNA]</scope>
    <source>
        <strain evidence="2">CGMCC 1.14993</strain>
    </source>
</reference>
<evidence type="ECO:0000313" key="2">
    <source>
        <dbReference type="Proteomes" id="UP000626244"/>
    </source>
</evidence>
<comment type="caution">
    <text evidence="1">The sequence shown here is derived from an EMBL/GenBank/DDBJ whole genome shotgun (WGS) entry which is preliminary data.</text>
</comment>
<dbReference type="EMBL" id="BMHB01000001">
    <property type="protein sequence ID" value="GGI10315.1"/>
    <property type="molecule type" value="Genomic_DNA"/>
</dbReference>
<dbReference type="PROSITE" id="PS51257">
    <property type="entry name" value="PROKAR_LIPOPROTEIN"/>
    <property type="match status" value="1"/>
</dbReference>
<accession>A0A8J3EW10</accession>
<keyword evidence="2" id="KW-1185">Reference proteome</keyword>
<protein>
    <recommendedName>
        <fullName evidence="3">Lipoprotein</fullName>
    </recommendedName>
</protein>
<organism evidence="1 2">
    <name type="scientific">Gottfriedia solisilvae</name>
    <dbReference type="NCBI Taxonomy" id="1516104"/>
    <lineage>
        <taxon>Bacteria</taxon>
        <taxon>Bacillati</taxon>
        <taxon>Bacillota</taxon>
        <taxon>Bacilli</taxon>
        <taxon>Bacillales</taxon>
        <taxon>Bacillaceae</taxon>
        <taxon>Gottfriedia</taxon>
    </lineage>
</organism>
<evidence type="ECO:0008006" key="3">
    <source>
        <dbReference type="Google" id="ProtNLM"/>
    </source>
</evidence>
<name>A0A8J3EW10_9BACI</name>
<evidence type="ECO:0000313" key="1">
    <source>
        <dbReference type="EMBL" id="GGI10315.1"/>
    </source>
</evidence>
<sequence>MRKITYILLVVIFLVSCKKDETLILIKEKKSILENYKMTKSEMNTLNMLGESSEKLAIYKLKLDDYTDIQSLEAKIKVYSKGKLVHTIGGIAITILKDNDKTYYLTFKRQLQHETKNTYEWDIIFANRNGHSMGQTLYKQPDQTKMSFFEQIEGKHEIVKGEEMALGAFVEGNDSMESVSILPDLKDNERLFKNKYVYLLCLEAK</sequence>
<gene>
    <name evidence="1" type="ORF">GCM10007380_02180</name>
</gene>
<dbReference type="AlphaFoldDB" id="A0A8J3EW10"/>
<dbReference type="Proteomes" id="UP000626244">
    <property type="component" value="Unassembled WGS sequence"/>
</dbReference>
<dbReference type="RefSeq" id="WP_088003521.1">
    <property type="nucleotide sequence ID" value="NZ_BMHB01000001.1"/>
</dbReference>